<dbReference type="PANTHER" id="PTHR43204">
    <property type="entry name" value="ABC TRANSPORTER I FAMILY MEMBER 6, CHLOROPLASTIC"/>
    <property type="match status" value="1"/>
</dbReference>
<dbReference type="EMBL" id="SNRY01004974">
    <property type="protein sequence ID" value="KAA6316185.1"/>
    <property type="molecule type" value="Genomic_DNA"/>
</dbReference>
<gene>
    <name evidence="4" type="ORF">EZS27_033470</name>
</gene>
<dbReference type="SUPFAM" id="SSF52540">
    <property type="entry name" value="P-loop containing nucleoside triphosphate hydrolases"/>
    <property type="match status" value="1"/>
</dbReference>
<reference evidence="4" key="1">
    <citation type="submission" date="2019-03" db="EMBL/GenBank/DDBJ databases">
        <title>Single cell metagenomics reveals metabolic interactions within the superorganism composed of flagellate Streblomastix strix and complex community of Bacteroidetes bacteria on its surface.</title>
        <authorList>
            <person name="Treitli S.C."/>
            <person name="Kolisko M."/>
            <person name="Husnik F."/>
            <person name="Keeling P."/>
            <person name="Hampl V."/>
        </authorList>
    </citation>
    <scope>NUCLEOTIDE SEQUENCE</scope>
    <source>
        <strain evidence="4">STM</strain>
    </source>
</reference>
<keyword evidence="2" id="KW-0067">ATP-binding</keyword>
<comment type="caution">
    <text evidence="4">The sequence shown here is derived from an EMBL/GenBank/DDBJ whole genome shotgun (WGS) entry which is preliminary data.</text>
</comment>
<evidence type="ECO:0000256" key="1">
    <source>
        <dbReference type="ARBA" id="ARBA00022741"/>
    </source>
</evidence>
<keyword evidence="1" id="KW-0547">Nucleotide-binding</keyword>
<dbReference type="Pfam" id="PF00005">
    <property type="entry name" value="ABC_tran"/>
    <property type="match status" value="1"/>
</dbReference>
<dbReference type="GO" id="GO:0005524">
    <property type="term" value="F:ATP binding"/>
    <property type="evidence" value="ECO:0007669"/>
    <property type="project" value="UniProtKB-KW"/>
</dbReference>
<proteinExistence type="predicted"/>
<dbReference type="NCBIfam" id="TIGR01978">
    <property type="entry name" value="sufC"/>
    <property type="match status" value="1"/>
</dbReference>
<dbReference type="CDD" id="cd03217">
    <property type="entry name" value="ABC_FeS_Assembly"/>
    <property type="match status" value="1"/>
</dbReference>
<dbReference type="AlphaFoldDB" id="A0A5J4Q345"/>
<feature type="domain" description="ABC transporter" evidence="3">
    <location>
        <begin position="31"/>
        <end position="275"/>
    </location>
</feature>
<protein>
    <submittedName>
        <fullName evidence="4">Putative ATP-dependent transporter SufC</fullName>
    </submittedName>
</protein>
<accession>A0A5J4Q345</accession>
<sequence length="282" mass="31999">MPSRHRSYWQYRWKEVWDKVLFENNQFTKMLVIKDLYAGINGKEILKGINLTINPGEVHAIMGPNGSGKSTLNSVLVGNPAFEVTKGNISFYGKNLLELTPEERSHEGIFLSFQYPVEIPGVSMVNFMRAAVNEQRKYKNLPPLTAGEFLKLMREKRAVVELDNKLANRSVNEGFSGGEKKRNEIFQMAMLEPRLSILDETDSGLDIDALRIVAEGVNKLKTPETSCIVITHYQRLLDYIKPDIVHVLYQGQIVKTAGPELALELEKQGYDWIKEEVGESIL</sequence>
<dbReference type="InterPro" id="IPR003439">
    <property type="entry name" value="ABC_transporter-like_ATP-bd"/>
</dbReference>
<dbReference type="GO" id="GO:0016887">
    <property type="term" value="F:ATP hydrolysis activity"/>
    <property type="evidence" value="ECO:0007669"/>
    <property type="project" value="InterPro"/>
</dbReference>
<evidence type="ECO:0000256" key="2">
    <source>
        <dbReference type="ARBA" id="ARBA00022840"/>
    </source>
</evidence>
<name>A0A5J4Q345_9ZZZZ</name>
<organism evidence="4">
    <name type="scientific">termite gut metagenome</name>
    <dbReference type="NCBI Taxonomy" id="433724"/>
    <lineage>
        <taxon>unclassified sequences</taxon>
        <taxon>metagenomes</taxon>
        <taxon>organismal metagenomes</taxon>
    </lineage>
</organism>
<dbReference type="PROSITE" id="PS50893">
    <property type="entry name" value="ABC_TRANSPORTER_2"/>
    <property type="match status" value="1"/>
</dbReference>
<dbReference type="PANTHER" id="PTHR43204:SF1">
    <property type="entry name" value="ABC TRANSPORTER I FAMILY MEMBER 6, CHLOROPLASTIC"/>
    <property type="match status" value="1"/>
</dbReference>
<dbReference type="Gene3D" id="3.40.50.300">
    <property type="entry name" value="P-loop containing nucleotide triphosphate hydrolases"/>
    <property type="match status" value="1"/>
</dbReference>
<dbReference type="InterPro" id="IPR027417">
    <property type="entry name" value="P-loop_NTPase"/>
</dbReference>
<evidence type="ECO:0000313" key="4">
    <source>
        <dbReference type="EMBL" id="KAA6316185.1"/>
    </source>
</evidence>
<dbReference type="InterPro" id="IPR010230">
    <property type="entry name" value="FeS-cluster_ATPase_SufC"/>
</dbReference>
<evidence type="ECO:0000259" key="3">
    <source>
        <dbReference type="PROSITE" id="PS50893"/>
    </source>
</evidence>